<keyword evidence="13" id="KW-0175">Coiled coil</keyword>
<keyword evidence="16" id="KW-1185">Reference proteome</keyword>
<feature type="coiled-coil region" evidence="13">
    <location>
        <begin position="747"/>
        <end position="774"/>
    </location>
</feature>
<dbReference type="InterPro" id="IPR002318">
    <property type="entry name" value="Ala-tRNA-lgiase_IIc"/>
</dbReference>
<keyword evidence="5 12" id="KW-0479">Metal-binding</keyword>
<dbReference type="FunFam" id="2.40.30.130:FF:000001">
    <property type="entry name" value="Alanine--tRNA ligase"/>
    <property type="match status" value="1"/>
</dbReference>
<evidence type="ECO:0000313" key="16">
    <source>
        <dbReference type="Proteomes" id="UP000265800"/>
    </source>
</evidence>
<feature type="binding site" evidence="12">
    <location>
        <position position="685"/>
    </location>
    <ligand>
        <name>Zn(2+)</name>
        <dbReference type="ChEBI" id="CHEBI:29105"/>
    </ligand>
</feature>
<dbReference type="RefSeq" id="WP_119359580.1">
    <property type="nucleotide sequence ID" value="NZ_QWKZ01000020.1"/>
</dbReference>
<evidence type="ECO:0000256" key="12">
    <source>
        <dbReference type="HAMAP-Rule" id="MF_00036"/>
    </source>
</evidence>
<comment type="domain">
    <text evidence="12">Consists of three domains; the N-terminal catalytic domain, the editing domain and the C-terminal C-Ala domain. The editing domain removes incorrectly charged amino acids, while the C-Ala domain, along with tRNA(Ala), serves as a bridge to cooperatively bring together the editing and aminoacylation centers thus stimulating deacylation of misacylated tRNAs.</text>
</comment>
<dbReference type="InterPro" id="IPR023033">
    <property type="entry name" value="Ala_tRNA_ligase_euk/bac"/>
</dbReference>
<dbReference type="InterPro" id="IPR018164">
    <property type="entry name" value="Ala-tRNA-synth_IIc_N"/>
</dbReference>
<comment type="subcellular location">
    <subcellularLocation>
        <location evidence="1 12">Cytoplasm</location>
    </subcellularLocation>
</comment>
<dbReference type="InterPro" id="IPR018165">
    <property type="entry name" value="Ala-tRNA-synth_IIc_core"/>
</dbReference>
<evidence type="ECO:0000256" key="13">
    <source>
        <dbReference type="SAM" id="Coils"/>
    </source>
</evidence>
<evidence type="ECO:0000256" key="5">
    <source>
        <dbReference type="ARBA" id="ARBA00022723"/>
    </source>
</evidence>
<evidence type="ECO:0000256" key="10">
    <source>
        <dbReference type="ARBA" id="ARBA00022917"/>
    </source>
</evidence>
<dbReference type="Gene3D" id="2.40.30.130">
    <property type="match status" value="1"/>
</dbReference>
<accession>A0A399ESM3</accession>
<dbReference type="OrthoDB" id="9803884at2"/>
<evidence type="ECO:0000256" key="4">
    <source>
        <dbReference type="ARBA" id="ARBA00022598"/>
    </source>
</evidence>
<dbReference type="InterPro" id="IPR050058">
    <property type="entry name" value="Ala-tRNA_ligase"/>
</dbReference>
<reference evidence="15 16" key="1">
    <citation type="submission" date="2018-08" db="EMBL/GenBank/DDBJ databases">
        <title>Meiothermus luteus KCTC 52599 genome sequencing project.</title>
        <authorList>
            <person name="Da Costa M.S."/>
            <person name="Albuquerque L."/>
            <person name="Raposo P."/>
            <person name="Froufe H.J.C."/>
            <person name="Barroso C.S."/>
            <person name="Egas C."/>
        </authorList>
    </citation>
    <scope>NUCLEOTIDE SEQUENCE [LARGE SCALE GENOMIC DNA]</scope>
    <source>
        <strain evidence="15 16">KCTC 52599</strain>
    </source>
</reference>
<dbReference type="FunFam" id="3.30.930.10:FF:000004">
    <property type="entry name" value="Alanine--tRNA ligase"/>
    <property type="match status" value="1"/>
</dbReference>
<dbReference type="SUPFAM" id="SSF55681">
    <property type="entry name" value="Class II aaRS and biotin synthetases"/>
    <property type="match status" value="1"/>
</dbReference>
<dbReference type="Gene3D" id="6.10.250.550">
    <property type="match status" value="1"/>
</dbReference>
<evidence type="ECO:0000256" key="11">
    <source>
        <dbReference type="ARBA" id="ARBA00023146"/>
    </source>
</evidence>
<dbReference type="HAMAP" id="MF_00036_B">
    <property type="entry name" value="Ala_tRNA_synth_B"/>
    <property type="match status" value="1"/>
</dbReference>
<organism evidence="15 16">
    <name type="scientific">Meiothermus luteus</name>
    <dbReference type="NCBI Taxonomy" id="2026184"/>
    <lineage>
        <taxon>Bacteria</taxon>
        <taxon>Thermotogati</taxon>
        <taxon>Deinococcota</taxon>
        <taxon>Deinococci</taxon>
        <taxon>Thermales</taxon>
        <taxon>Thermaceae</taxon>
        <taxon>Meiothermus</taxon>
    </lineage>
</organism>
<feature type="binding site" evidence="12">
    <location>
        <position position="578"/>
    </location>
    <ligand>
        <name>Zn(2+)</name>
        <dbReference type="ChEBI" id="CHEBI:29105"/>
    </ligand>
</feature>
<evidence type="ECO:0000256" key="8">
    <source>
        <dbReference type="ARBA" id="ARBA00022840"/>
    </source>
</evidence>
<comment type="similarity">
    <text evidence="2 12">Belongs to the class-II aminoacyl-tRNA synthetase family.</text>
</comment>
<dbReference type="PROSITE" id="PS50860">
    <property type="entry name" value="AA_TRNA_LIGASE_II_ALA"/>
    <property type="match status" value="1"/>
</dbReference>
<keyword evidence="10 12" id="KW-0648">Protein biosynthesis</keyword>
<dbReference type="InterPro" id="IPR018162">
    <property type="entry name" value="Ala-tRNA-ligase_IIc_anticod-bd"/>
</dbReference>
<dbReference type="EC" id="6.1.1.7" evidence="12"/>
<dbReference type="Proteomes" id="UP000265800">
    <property type="component" value="Unassembled WGS sequence"/>
</dbReference>
<dbReference type="GO" id="GO:0002161">
    <property type="term" value="F:aminoacyl-tRNA deacylase activity"/>
    <property type="evidence" value="ECO:0007669"/>
    <property type="project" value="TreeGrafter"/>
</dbReference>
<dbReference type="FunFam" id="3.30.980.10:FF:000004">
    <property type="entry name" value="Alanine--tRNA ligase, cytoplasmic"/>
    <property type="match status" value="1"/>
</dbReference>
<comment type="function">
    <text evidence="12">Catalyzes the attachment of alanine to tRNA(Ala) in a two-step reaction: alanine is first activated by ATP to form Ala-AMP and then transferred to the acceptor end of tRNA(Ala). Also edits incorrectly charged Ser-tRNA(Ala) and Gly-tRNA(Ala) via its editing domain.</text>
</comment>
<evidence type="ECO:0000256" key="9">
    <source>
        <dbReference type="ARBA" id="ARBA00022884"/>
    </source>
</evidence>
<evidence type="ECO:0000256" key="7">
    <source>
        <dbReference type="ARBA" id="ARBA00022833"/>
    </source>
</evidence>
<evidence type="ECO:0000256" key="1">
    <source>
        <dbReference type="ARBA" id="ARBA00004496"/>
    </source>
</evidence>
<keyword evidence="4 12" id="KW-0436">Ligase</keyword>
<comment type="catalytic activity">
    <reaction evidence="12">
        <text>tRNA(Ala) + L-alanine + ATP = L-alanyl-tRNA(Ala) + AMP + diphosphate</text>
        <dbReference type="Rhea" id="RHEA:12540"/>
        <dbReference type="Rhea" id="RHEA-COMP:9657"/>
        <dbReference type="Rhea" id="RHEA-COMP:9923"/>
        <dbReference type="ChEBI" id="CHEBI:30616"/>
        <dbReference type="ChEBI" id="CHEBI:33019"/>
        <dbReference type="ChEBI" id="CHEBI:57972"/>
        <dbReference type="ChEBI" id="CHEBI:78442"/>
        <dbReference type="ChEBI" id="CHEBI:78497"/>
        <dbReference type="ChEBI" id="CHEBI:456215"/>
        <dbReference type="EC" id="6.1.1.7"/>
    </reaction>
</comment>
<dbReference type="AlphaFoldDB" id="A0A399ESM3"/>
<dbReference type="InterPro" id="IPR009000">
    <property type="entry name" value="Transl_B-barrel_sf"/>
</dbReference>
<comment type="cofactor">
    <cofactor evidence="12">
        <name>Zn(2+)</name>
        <dbReference type="ChEBI" id="CHEBI:29105"/>
    </cofactor>
    <text evidence="12">Binds 1 zinc ion per subunit.</text>
</comment>
<protein>
    <recommendedName>
        <fullName evidence="12">Alanine--tRNA ligase</fullName>
        <ecNumber evidence="12">6.1.1.7</ecNumber>
    </recommendedName>
    <alternativeName>
        <fullName evidence="12">Alanyl-tRNA synthetase</fullName>
        <shortName evidence="12">AlaRS</shortName>
    </alternativeName>
</protein>
<dbReference type="GO" id="GO:0004813">
    <property type="term" value="F:alanine-tRNA ligase activity"/>
    <property type="evidence" value="ECO:0007669"/>
    <property type="project" value="UniProtKB-UniRule"/>
</dbReference>
<feature type="domain" description="Alanyl-transfer RNA synthetases family profile" evidence="14">
    <location>
        <begin position="1"/>
        <end position="724"/>
    </location>
</feature>
<dbReference type="SMART" id="SM00863">
    <property type="entry name" value="tRNA_SAD"/>
    <property type="match status" value="1"/>
</dbReference>
<dbReference type="FunFam" id="3.10.310.40:FF:000001">
    <property type="entry name" value="Alanine--tRNA ligase"/>
    <property type="match status" value="1"/>
</dbReference>
<feature type="binding site" evidence="12">
    <location>
        <position position="681"/>
    </location>
    <ligand>
        <name>Zn(2+)</name>
        <dbReference type="ChEBI" id="CHEBI:29105"/>
    </ligand>
</feature>
<keyword evidence="8 12" id="KW-0067">ATP-binding</keyword>
<dbReference type="Gene3D" id="3.30.980.10">
    <property type="entry name" value="Threonyl-trna Synthetase, Chain A, domain 2"/>
    <property type="match status" value="1"/>
</dbReference>
<evidence type="ECO:0000259" key="14">
    <source>
        <dbReference type="PROSITE" id="PS50860"/>
    </source>
</evidence>
<dbReference type="Gene3D" id="3.10.310.40">
    <property type="match status" value="1"/>
</dbReference>
<keyword evidence="12" id="KW-0963">Cytoplasm</keyword>
<dbReference type="GO" id="GO:0008270">
    <property type="term" value="F:zinc ion binding"/>
    <property type="evidence" value="ECO:0007669"/>
    <property type="project" value="UniProtKB-UniRule"/>
</dbReference>
<proteinExistence type="inferred from homology"/>
<dbReference type="InterPro" id="IPR018163">
    <property type="entry name" value="Thr/Ala-tRNA-synth_IIc_edit"/>
</dbReference>
<dbReference type="GO" id="GO:0005829">
    <property type="term" value="C:cytosol"/>
    <property type="evidence" value="ECO:0007669"/>
    <property type="project" value="TreeGrafter"/>
</dbReference>
<dbReference type="SUPFAM" id="SSF50447">
    <property type="entry name" value="Translation proteins"/>
    <property type="match status" value="1"/>
</dbReference>
<dbReference type="GO" id="GO:0006419">
    <property type="term" value="P:alanyl-tRNA aminoacylation"/>
    <property type="evidence" value="ECO:0007669"/>
    <property type="project" value="UniProtKB-UniRule"/>
</dbReference>
<dbReference type="GO" id="GO:0005524">
    <property type="term" value="F:ATP binding"/>
    <property type="evidence" value="ECO:0007669"/>
    <property type="project" value="UniProtKB-UniRule"/>
</dbReference>
<keyword evidence="7 12" id="KW-0862">Zinc</keyword>
<keyword evidence="9 12" id="KW-0694">RNA-binding</keyword>
<dbReference type="PANTHER" id="PTHR11777">
    <property type="entry name" value="ALANYL-TRNA SYNTHETASE"/>
    <property type="match status" value="1"/>
</dbReference>
<keyword evidence="3 12" id="KW-0820">tRNA-binding</keyword>
<dbReference type="InterPro" id="IPR045864">
    <property type="entry name" value="aa-tRNA-synth_II/BPL/LPL"/>
</dbReference>
<dbReference type="Pfam" id="PF07973">
    <property type="entry name" value="tRNA_SAD"/>
    <property type="match status" value="1"/>
</dbReference>
<evidence type="ECO:0000256" key="3">
    <source>
        <dbReference type="ARBA" id="ARBA00022555"/>
    </source>
</evidence>
<dbReference type="Gene3D" id="3.30.930.10">
    <property type="entry name" value="Bira Bifunctional Protein, Domain 2"/>
    <property type="match status" value="1"/>
</dbReference>
<dbReference type="InterPro" id="IPR012947">
    <property type="entry name" value="tRNA_SAD"/>
</dbReference>
<dbReference type="InterPro" id="IPR003156">
    <property type="entry name" value="DHHA1_dom"/>
</dbReference>
<dbReference type="PRINTS" id="PR00980">
    <property type="entry name" value="TRNASYNTHALA"/>
</dbReference>
<keyword evidence="6 12" id="KW-0547">Nucleotide-binding</keyword>
<comment type="caution">
    <text evidence="15">The sequence shown here is derived from an EMBL/GenBank/DDBJ whole genome shotgun (WGS) entry which is preliminary data.</text>
</comment>
<dbReference type="GO" id="GO:0000049">
    <property type="term" value="F:tRNA binding"/>
    <property type="evidence" value="ECO:0007669"/>
    <property type="project" value="UniProtKB-KW"/>
</dbReference>
<name>A0A399ESM3_9DEIN</name>
<sequence length="882" mass="97588">MTTAEIREKFLRFFESKGHLRLPSFSVVPEDDPTLLFINAGMTPLKPYFMGKKPVFPGHEGEWYRVTTCQKSVRTGDIENVGRTNRHQTVFEMLGNFSFGDYFKKEAIEWAWEFLTSPEWLGLDPNRIYVTIYIDDDEAFAHWTRVGVPPERIHRFGADENFWPQNAPTQGPNGPCGPCSEIYYDRGPEFGSDTWADYYETRESNRFVEIWNLVFPQYNRKDGGVLEPLPKPNIDTGMGLSRVAMVLQGVTDFYETDEFTPLIQKVVELTGVSYEGPRSVAHRVMAEHARAVTFILSDGVHFSNTGRGYVVRRLLRRAVRFGYLLGLREPFLYKLAEVVAEVMGGVYPELRANLESIQKQIRLEEEQFFRTLEAGIKRLDTMLAGLGPGDTLSGKDAFTLYDTYGFPLDLTIEIAGEHGIQVDTEGFEKALEEQQERARSKTAFSRELFQRRSEALAALVADYGGTQFVGYESLEAQAQVKLLLVGEQAIEEAPSGTEVQVVLDRTPFYAEGGGQVGDTGTLEWEGGWARVTTTQKSPEGVFLHLARVEEGTLKAGTSVRALVDIHRRDTEKNHTATHLLHAALRAVLGPHVQQRGSYVGPDRLRFDFSQFEPISPRDLARVEMLVNRWIQADFPVSYTYKPLEEARKEGAMALFGEKYGDVVRVVSVEGSIDGVSSKELCGGCHVRRTGEIGSLVIVGEEAVAAGVRRIEALTGAAATAFVRETLERIQALGRELGVPPDQLGERVRKLQEELKTRERELERLRLELARAQLGGSAGTTLREAGGYRYLAVQLAGLEAGALRGVADELLERHKADLVAVGSGQNLVIKVGKAALERGLDAGAVMKRLAEAAGGRGGGKGGLAQGGGFNLEKAFAALEGVLG</sequence>
<evidence type="ECO:0000256" key="6">
    <source>
        <dbReference type="ARBA" id="ARBA00022741"/>
    </source>
</evidence>
<evidence type="ECO:0000256" key="2">
    <source>
        <dbReference type="ARBA" id="ARBA00008226"/>
    </source>
</evidence>
<dbReference type="NCBIfam" id="TIGR00344">
    <property type="entry name" value="alaS"/>
    <property type="match status" value="1"/>
</dbReference>
<dbReference type="Pfam" id="PF01411">
    <property type="entry name" value="tRNA-synt_2c"/>
    <property type="match status" value="1"/>
</dbReference>
<gene>
    <name evidence="15" type="primary">alaS_2</name>
    <name evidence="12" type="synonym">alaS</name>
    <name evidence="15" type="ORF">Mlute_00914</name>
</gene>
<dbReference type="Pfam" id="PF02272">
    <property type="entry name" value="DHHA1"/>
    <property type="match status" value="1"/>
</dbReference>
<dbReference type="Gene3D" id="3.30.54.20">
    <property type="match status" value="1"/>
</dbReference>
<dbReference type="EMBL" id="QWKZ01000020">
    <property type="protein sequence ID" value="RIH87604.1"/>
    <property type="molecule type" value="Genomic_DNA"/>
</dbReference>
<dbReference type="SUPFAM" id="SSF101353">
    <property type="entry name" value="Putative anticodon-binding domain of alanyl-tRNA synthetase (AlaRS)"/>
    <property type="match status" value="1"/>
</dbReference>
<dbReference type="PANTHER" id="PTHR11777:SF9">
    <property type="entry name" value="ALANINE--TRNA LIGASE, CYTOPLASMIC"/>
    <property type="match status" value="1"/>
</dbReference>
<evidence type="ECO:0000313" key="15">
    <source>
        <dbReference type="EMBL" id="RIH87604.1"/>
    </source>
</evidence>
<feature type="binding site" evidence="12">
    <location>
        <position position="574"/>
    </location>
    <ligand>
        <name>Zn(2+)</name>
        <dbReference type="ChEBI" id="CHEBI:29105"/>
    </ligand>
</feature>
<keyword evidence="11 12" id="KW-0030">Aminoacyl-tRNA synthetase</keyword>
<dbReference type="CDD" id="cd00673">
    <property type="entry name" value="AlaRS_core"/>
    <property type="match status" value="1"/>
</dbReference>
<dbReference type="SUPFAM" id="SSF55186">
    <property type="entry name" value="ThrRS/AlaRS common domain"/>
    <property type="match status" value="1"/>
</dbReference>
<dbReference type="FunFam" id="3.30.54.20:FF:000001">
    <property type="entry name" value="Alanine--tRNA ligase"/>
    <property type="match status" value="1"/>
</dbReference>